<evidence type="ECO:0000256" key="5">
    <source>
        <dbReference type="ARBA" id="ARBA00022840"/>
    </source>
</evidence>
<keyword evidence="11" id="KW-0378">Hydrolase</keyword>
<evidence type="ECO:0000313" key="11">
    <source>
        <dbReference type="EMBL" id="ETO91862.1"/>
    </source>
</evidence>
<organism evidence="11 12">
    <name type="scientific">Candidatus Xenolissoclinum pacificiensis L6</name>
    <dbReference type="NCBI Taxonomy" id="1401685"/>
    <lineage>
        <taxon>Bacteria</taxon>
        <taxon>Pseudomonadati</taxon>
        <taxon>Pseudomonadota</taxon>
        <taxon>Alphaproteobacteria</taxon>
        <taxon>Rickettsiales</taxon>
        <taxon>Anaplasmataceae</taxon>
        <taxon>Candidatus Xenolissoclinum</taxon>
    </lineage>
</organism>
<dbReference type="FunFam" id="3.40.50.300:FF:000120">
    <property type="entry name" value="ATP-dependent chaperone ClpB"/>
    <property type="match status" value="1"/>
</dbReference>
<name>W2V2H9_9RICK</name>
<dbReference type="PROSITE" id="PS00871">
    <property type="entry name" value="CLPAB_2"/>
    <property type="match status" value="1"/>
</dbReference>
<keyword evidence="9" id="KW-0175">Coiled coil</keyword>
<dbReference type="Gene3D" id="1.10.1780.10">
    <property type="entry name" value="Clp, N-terminal domain"/>
    <property type="match status" value="1"/>
</dbReference>
<dbReference type="SUPFAM" id="SSF81923">
    <property type="entry name" value="Double Clp-N motif"/>
    <property type="match status" value="1"/>
</dbReference>
<dbReference type="InterPro" id="IPR050130">
    <property type="entry name" value="ClpA_ClpB"/>
</dbReference>
<dbReference type="GO" id="GO:0005524">
    <property type="term" value="F:ATP binding"/>
    <property type="evidence" value="ECO:0007669"/>
    <property type="project" value="UniProtKB-KW"/>
</dbReference>
<dbReference type="InterPro" id="IPR003959">
    <property type="entry name" value="ATPase_AAA_core"/>
</dbReference>
<dbReference type="InterPro" id="IPR004176">
    <property type="entry name" value="Clp_R_N"/>
</dbReference>
<dbReference type="CDD" id="cd00009">
    <property type="entry name" value="AAA"/>
    <property type="match status" value="1"/>
</dbReference>
<keyword evidence="6" id="KW-0143">Chaperone</keyword>
<dbReference type="Proteomes" id="UP000018951">
    <property type="component" value="Unassembled WGS sequence"/>
</dbReference>
<comment type="similarity">
    <text evidence="1">Belongs to the ClpA/ClpB family.</text>
</comment>
<evidence type="ECO:0000313" key="12">
    <source>
        <dbReference type="Proteomes" id="UP000018951"/>
    </source>
</evidence>
<dbReference type="InterPro" id="IPR028299">
    <property type="entry name" value="ClpA/B_CS2"/>
</dbReference>
<dbReference type="InterPro" id="IPR036628">
    <property type="entry name" value="Clp_N_dom_sf"/>
</dbReference>
<dbReference type="Pfam" id="PF02861">
    <property type="entry name" value="Clp_N"/>
    <property type="match status" value="1"/>
</dbReference>
<feature type="coiled-coil region" evidence="9">
    <location>
        <begin position="437"/>
        <end position="495"/>
    </location>
</feature>
<dbReference type="GO" id="GO:0008233">
    <property type="term" value="F:peptidase activity"/>
    <property type="evidence" value="ECO:0007669"/>
    <property type="project" value="UniProtKB-KW"/>
</dbReference>
<dbReference type="PROSITE" id="PS51903">
    <property type="entry name" value="CLP_R"/>
    <property type="match status" value="1"/>
</dbReference>
<comment type="subunit">
    <text evidence="7">Homohexamer. The oligomerization is ATP-dependent.</text>
</comment>
<dbReference type="SMART" id="SM00382">
    <property type="entry name" value="AAA"/>
    <property type="match status" value="2"/>
</dbReference>
<proteinExistence type="inferred from homology"/>
<dbReference type="InterPro" id="IPR003593">
    <property type="entry name" value="AAA+_ATPase"/>
</dbReference>
<dbReference type="GO" id="GO:0034605">
    <property type="term" value="P:cellular response to heat"/>
    <property type="evidence" value="ECO:0007669"/>
    <property type="project" value="TreeGrafter"/>
</dbReference>
<dbReference type="AlphaFoldDB" id="W2V2H9"/>
<dbReference type="InterPro" id="IPR001270">
    <property type="entry name" value="ClpA/B"/>
</dbReference>
<dbReference type="Pfam" id="PF17871">
    <property type="entry name" value="AAA_lid_9"/>
    <property type="match status" value="1"/>
</dbReference>
<evidence type="ECO:0000259" key="10">
    <source>
        <dbReference type="PROSITE" id="PS51903"/>
    </source>
</evidence>
<evidence type="ECO:0000256" key="3">
    <source>
        <dbReference type="ARBA" id="ARBA00022737"/>
    </source>
</evidence>
<dbReference type="PRINTS" id="PR00300">
    <property type="entry name" value="CLPPROTEASEA"/>
</dbReference>
<dbReference type="PATRIC" id="fig|1401685.3.peg.273"/>
<keyword evidence="3 8" id="KW-0677">Repeat</keyword>
<reference evidence="11 12" key="1">
    <citation type="journal article" date="2013" name="PLoS ONE">
        <title>Bacterial endosymbiosis in a chordate host: long-term co-evolution and conservation of secondary metabolism.</title>
        <authorList>
            <person name="Kwan J.C."/>
            <person name="Schmidt E.W."/>
        </authorList>
    </citation>
    <scope>NUCLEOTIDE SEQUENCE [LARGE SCALE GENOMIC DNA]</scope>
    <source>
        <strain evidence="12">L6</strain>
    </source>
</reference>
<comment type="caution">
    <text evidence="11">The sequence shown here is derived from an EMBL/GenBank/DDBJ whole genome shotgun (WGS) entry which is preliminary data.</text>
</comment>
<dbReference type="InterPro" id="IPR019489">
    <property type="entry name" value="Clp_ATPase_C"/>
</dbReference>
<dbReference type="EMBL" id="AXCJ01000001">
    <property type="protein sequence ID" value="ETO91862.1"/>
    <property type="molecule type" value="Genomic_DNA"/>
</dbReference>
<keyword evidence="4" id="KW-0547">Nucleotide-binding</keyword>
<protein>
    <recommendedName>
        <fullName evidence="2">Chaperone protein ClpB</fullName>
    </recommendedName>
</protein>
<evidence type="ECO:0000256" key="6">
    <source>
        <dbReference type="ARBA" id="ARBA00023186"/>
    </source>
</evidence>
<keyword evidence="5 11" id="KW-0067">ATP-binding</keyword>
<dbReference type="SMART" id="SM01086">
    <property type="entry name" value="ClpB_D2-small"/>
    <property type="match status" value="1"/>
</dbReference>
<dbReference type="Pfam" id="PF00004">
    <property type="entry name" value="AAA"/>
    <property type="match status" value="1"/>
</dbReference>
<dbReference type="InterPro" id="IPR041546">
    <property type="entry name" value="ClpA/ClpB_AAA_lid"/>
</dbReference>
<dbReference type="GO" id="GO:0005737">
    <property type="term" value="C:cytoplasm"/>
    <property type="evidence" value="ECO:0007669"/>
    <property type="project" value="TreeGrafter"/>
</dbReference>
<dbReference type="InterPro" id="IPR027417">
    <property type="entry name" value="P-loop_NTPase"/>
</dbReference>
<evidence type="ECO:0000256" key="8">
    <source>
        <dbReference type="PROSITE-ProRule" id="PRU01251"/>
    </source>
</evidence>
<dbReference type="FunFam" id="3.40.50.300:FF:000025">
    <property type="entry name" value="ATP-dependent Clp protease subunit"/>
    <property type="match status" value="1"/>
</dbReference>
<gene>
    <name evidence="11" type="primary">clpB</name>
    <name evidence="11" type="ORF">P857_1041</name>
</gene>
<dbReference type="CDD" id="cd19499">
    <property type="entry name" value="RecA-like_ClpB_Hsp104-like"/>
    <property type="match status" value="1"/>
</dbReference>
<dbReference type="GO" id="GO:0016887">
    <property type="term" value="F:ATP hydrolysis activity"/>
    <property type="evidence" value="ECO:0007669"/>
    <property type="project" value="InterPro"/>
</dbReference>
<dbReference type="STRING" id="1401685.P857_1041"/>
<dbReference type="Pfam" id="PF10431">
    <property type="entry name" value="ClpB_D2-small"/>
    <property type="match status" value="1"/>
</dbReference>
<evidence type="ECO:0000256" key="1">
    <source>
        <dbReference type="ARBA" id="ARBA00008675"/>
    </source>
</evidence>
<evidence type="ECO:0000256" key="9">
    <source>
        <dbReference type="SAM" id="Coils"/>
    </source>
</evidence>
<evidence type="ECO:0000256" key="2">
    <source>
        <dbReference type="ARBA" id="ARBA00017574"/>
    </source>
</evidence>
<dbReference type="SUPFAM" id="SSF52540">
    <property type="entry name" value="P-loop containing nucleoside triphosphate hydrolases"/>
    <property type="match status" value="2"/>
</dbReference>
<feature type="domain" description="Clp R" evidence="10">
    <location>
        <begin position="4"/>
        <end position="148"/>
    </location>
</feature>
<dbReference type="GO" id="GO:0006508">
    <property type="term" value="P:proteolysis"/>
    <property type="evidence" value="ECO:0007669"/>
    <property type="project" value="UniProtKB-KW"/>
</dbReference>
<evidence type="ECO:0000256" key="4">
    <source>
        <dbReference type="ARBA" id="ARBA00022741"/>
    </source>
</evidence>
<accession>W2V2H9</accession>
<dbReference type="PANTHER" id="PTHR11638:SF18">
    <property type="entry name" value="HEAT SHOCK PROTEIN 104"/>
    <property type="match status" value="1"/>
</dbReference>
<dbReference type="Gene3D" id="3.40.50.300">
    <property type="entry name" value="P-loop containing nucleotide triphosphate hydrolases"/>
    <property type="match status" value="3"/>
</dbReference>
<dbReference type="Gene3D" id="1.10.8.60">
    <property type="match status" value="1"/>
</dbReference>
<sequence>MSSLESRLTENAKDLLSDTTIYAVSLKHKYVMVPHLLYKLLNEKSEVLPIIEACLINLDDVRKIIINEVNNIGDKSNSPDHPIMSSDLIRVLNSASDISKKRNEQYITVEIILEGCLLQNDLPVIKKLNSISLTAKKVSDIQHNTKHSASANDISKMNNLAKYTVNLTQQVRDSKLDPIIGRYDEIRQLIQILSKKSKNNPLLIGNAGVGKTAIVEGLAYKIVYKDVPNHLLNSEILSLDLALLLAGTKFRGEFEERLKSVIEELEKCNNKIILFIDELHTMIGAGNSGEGGASGANFLKPALSRGLCCIGATTLDEHRKYIEKDSAFDRRFQPIHVTQPSIPDAISWLRGLKEKYEIHHGLKITDVAIVASVNLSDRYITHRSLPDKAIDLMDETASKVKIDLDNKPEKVDLLEKRIINLKVERSALVRDLEEDGKSSFQERVENIDKECSALEKENADILSQWKIEKNTINQIQNLKTNLDTLRHELVLSEQNLDFAKASELKYGTIPELESQLSLLEQNSKCTLIKQQVTEDDIIETISRWTNIPVLKLSQHEQEKLLNLEDYLTKRVVGQSPAINAVSHAIRRSRAGINNIGRPLGSFLFLGPTGVGKTELSKVLSSFLFDDQPLLRIDMSEYMEKHSVSRLIGAPPGYVGYDQGGLLTESVRRRPYQVILFDEIEKAHKDVLNLLLQVLDEGHLTDSQGKVVNFKNTILVLTSNVGSEILIKQDISSDIEQETLNMLSTFFRPEFLNRLDEIILFHKLNKDHMIEICKIQLRILCNTMKQKNIEVVIDDNVINYLVEKGYNPEYGARPIKRVICSEIENLIATEIIKNSVVAGNTIKITYNNKHISVYKQNIHT</sequence>
<evidence type="ECO:0000256" key="7">
    <source>
        <dbReference type="ARBA" id="ARBA00026057"/>
    </source>
</evidence>
<dbReference type="PANTHER" id="PTHR11638">
    <property type="entry name" value="ATP-DEPENDENT CLP PROTEASE"/>
    <property type="match status" value="1"/>
</dbReference>
<keyword evidence="11" id="KW-0645">Protease</keyword>
<keyword evidence="12" id="KW-1185">Reference proteome</keyword>
<dbReference type="Pfam" id="PF07724">
    <property type="entry name" value="AAA_2"/>
    <property type="match status" value="1"/>
</dbReference>